<evidence type="ECO:0000256" key="3">
    <source>
        <dbReference type="ARBA" id="ARBA00022553"/>
    </source>
</evidence>
<dbReference type="SUPFAM" id="SSF63829">
    <property type="entry name" value="Calcium-dependent phosphotriesterase"/>
    <property type="match status" value="1"/>
</dbReference>
<dbReference type="InterPro" id="IPR013783">
    <property type="entry name" value="Ig-like_fold"/>
</dbReference>
<accession>A0A7L5EKF3</accession>
<keyword evidence="8" id="KW-0812">Transmembrane</keyword>
<dbReference type="PANTHER" id="PTHR43547">
    <property type="entry name" value="TWO-COMPONENT HISTIDINE KINASE"/>
    <property type="match status" value="1"/>
</dbReference>
<dbReference type="InterPro" id="IPR036097">
    <property type="entry name" value="HisK_dim/P_sf"/>
</dbReference>
<reference evidence="12 13" key="1">
    <citation type="submission" date="2020-04" db="EMBL/GenBank/DDBJ databases">
        <title>Complete Genomes and Methylome analysis of CBBP consortium that reverse antibiotic-induced susceptibility to vancomycin-resistant Enterococcus faecium infection.</title>
        <authorList>
            <person name="Fomenkov A."/>
            <person name="Zhang Z."/>
            <person name="Pamer E."/>
            <person name="Roberts R.J."/>
        </authorList>
    </citation>
    <scope>NUCLEOTIDE SEQUENCE [LARGE SCALE GENOMIC DNA]</scope>
    <source>
        <strain evidence="13">CBBP</strain>
    </source>
</reference>
<dbReference type="InterPro" id="IPR015943">
    <property type="entry name" value="WD40/YVTN_repeat-like_dom_sf"/>
</dbReference>
<dbReference type="GO" id="GO:0003700">
    <property type="term" value="F:DNA-binding transcription factor activity"/>
    <property type="evidence" value="ECO:0007669"/>
    <property type="project" value="InterPro"/>
</dbReference>
<keyword evidence="3 7" id="KW-0597">Phosphoprotein</keyword>
<dbReference type="SMART" id="SM00387">
    <property type="entry name" value="HATPase_c"/>
    <property type="match status" value="1"/>
</dbReference>
<dbReference type="EC" id="2.7.13.3" evidence="2"/>
<dbReference type="CDD" id="cd00075">
    <property type="entry name" value="HATPase"/>
    <property type="match status" value="1"/>
</dbReference>
<dbReference type="FunFam" id="1.10.287.130:FF:000045">
    <property type="entry name" value="Two-component system sensor histidine kinase/response regulator"/>
    <property type="match status" value="1"/>
</dbReference>
<dbReference type="Gene3D" id="1.10.287.130">
    <property type="match status" value="1"/>
</dbReference>
<gene>
    <name evidence="12" type="ORF">HHO38_14750</name>
</gene>
<feature type="modified residue" description="4-aspartylphosphate" evidence="7">
    <location>
        <position position="1121"/>
    </location>
</feature>
<dbReference type="SMART" id="SM00388">
    <property type="entry name" value="HisKA"/>
    <property type="match status" value="1"/>
</dbReference>
<keyword evidence="8" id="KW-1133">Transmembrane helix</keyword>
<dbReference type="Pfam" id="PF00512">
    <property type="entry name" value="HisKA"/>
    <property type="match status" value="1"/>
</dbReference>
<protein>
    <recommendedName>
        <fullName evidence="2">histidine kinase</fullName>
        <ecNumber evidence="2">2.7.13.3</ecNumber>
    </recommendedName>
</protein>
<dbReference type="Gene3D" id="2.60.40.10">
    <property type="entry name" value="Immunoglobulins"/>
    <property type="match status" value="1"/>
</dbReference>
<dbReference type="Gene3D" id="1.10.10.60">
    <property type="entry name" value="Homeodomain-like"/>
    <property type="match status" value="1"/>
</dbReference>
<name>A0A7L5EKF3_PARDI</name>
<dbReference type="Gene3D" id="3.30.565.10">
    <property type="entry name" value="Histidine kinase-like ATPase, C-terminal domain"/>
    <property type="match status" value="1"/>
</dbReference>
<dbReference type="InterPro" id="IPR011123">
    <property type="entry name" value="Y_Y_Y"/>
</dbReference>
<dbReference type="InterPro" id="IPR004358">
    <property type="entry name" value="Sig_transdc_His_kin-like_C"/>
</dbReference>
<dbReference type="InterPro" id="IPR005467">
    <property type="entry name" value="His_kinase_dom"/>
</dbReference>
<evidence type="ECO:0000259" key="10">
    <source>
        <dbReference type="PROSITE" id="PS50109"/>
    </source>
</evidence>
<evidence type="ECO:0000256" key="5">
    <source>
        <dbReference type="ARBA" id="ARBA00023125"/>
    </source>
</evidence>
<sequence>MQGRSMKKNLMNYLYVLLFVVTAIELNARSYYFKSYEVEDGLSNNNVTCCVQDHYGFMWFGTRDGLNRFDGNKFHIIKNQTKQRGTLISSWITDLAISPSGELWVGTNMGVQKYDYQTDTFSLIKFTKGIGCTYLEFDHQGNLWMLLSGFSLIKYNEQSELHQNYLYKDSDPITSFYITPQDQIWATTLNGNVVLLDPTDNKFIPLNIHNGSDTLHIDNMTTLWASPSDNTLLIGTSDNGVKQVNIQTGVCRNVLTQQKNSPLYTRDIFQVTNDEVWIATYNGIYIYQIPSNKTFHIEQDKCDPYSLSNNAIKQFCKDREGGLWICTDNGGINYLPPYLKFKKDYNIPGQKTINGDIIHDICQDANHNIWIGTEDAGLNKLDIRTQTYKNFQDKDGLSQSCIHGLTVIGDYLWIGTHANGVDVMDIRTEKIIKHYTIAPNPYASQNDIIVYLYKTRKNNLLIATASGMYQYNPEKDIFEPLDQFPGNCRIQTIFEDHEGVIWAGTFNIGLYYFDPIRQKHGEFKLDSINTNANRTINHIHEDTKNNLWFATGNGVKMYDRNLKSTTKYTTQDGLPSNVIYRIEEAPKGHMWISTTNGLAVLNPVNQEIKVFKKEHGLLSNQFNYNSSLKAKDGKLYFGTLKGLVRFHPDNIQQFSIQPKIYMTQINYSDPDHNLLRQKDITFKKGITLEHNQSTFYIDYTSLSYQAPNLTQYAYCMEGLSSKWYHVVGENRVYFTKLPPGNYTFKVKAANLSGIWNDEPAMFQITILPPWWLSTKALILYGIIAIGCVVLLIFIISRHNKANIQQKIQEFENEKEKELYQAKIDFFINIAHEIRTPLTLIKSPLEKVTRDIKLSPSAKNYLTIVDKNANRLLDLVNQLLDFRKTEIEGYKLNFIHTDIIALMQETFERFHDTAEQEALQMIIECNVKSFYAFIDKEACTKILSNLLSNAIKYARSKIIVRFEAQDGERFTIDIMNDGKPISEEIKEKIFEPFYRDDSSIHKSGTGLGLPLARSLAEMHEGSLTLEESPVGLIIFRLRLPVNQPNSLKLEEEKAEVLTNPASERKYVTQESRPTVLVVEDNTEMLHFIGQEINVHYNVVTAGNGEEAIARLQEYGIQLIISDIMMPVMDGFTLLKKIKTNLEFSHIPIILLTAKNTLQSRMEGLELGADAYIDKPFSMDLLLTQVTNLLNNRSNMRAYYFNSPIANIKSMAYTKADEKFLKKLNDIIDSHINDVNLDVDMIADLMNLSRPTLYRKINGLSNVTPNELIKISRLKKAAELILQGDMRIYEIAEAVGFNSQSYFSRAFSKQFNMSPSQYAKENNIELK</sequence>
<dbReference type="InterPro" id="IPR036890">
    <property type="entry name" value="HATPase_C_sf"/>
</dbReference>
<dbReference type="PROSITE" id="PS50109">
    <property type="entry name" value="HIS_KIN"/>
    <property type="match status" value="1"/>
</dbReference>
<dbReference type="GO" id="GO:0000155">
    <property type="term" value="F:phosphorelay sensor kinase activity"/>
    <property type="evidence" value="ECO:0007669"/>
    <property type="project" value="InterPro"/>
</dbReference>
<dbReference type="InterPro" id="IPR011110">
    <property type="entry name" value="Reg_prop"/>
</dbReference>
<dbReference type="InterPro" id="IPR018062">
    <property type="entry name" value="HTH_AraC-typ_CS"/>
</dbReference>
<evidence type="ECO:0000256" key="4">
    <source>
        <dbReference type="ARBA" id="ARBA00023015"/>
    </source>
</evidence>
<evidence type="ECO:0000259" key="9">
    <source>
        <dbReference type="PROSITE" id="PS01124"/>
    </source>
</evidence>
<dbReference type="Pfam" id="PF07495">
    <property type="entry name" value="Y_Y_Y"/>
    <property type="match status" value="1"/>
</dbReference>
<feature type="transmembrane region" description="Helical" evidence="8">
    <location>
        <begin position="777"/>
        <end position="796"/>
    </location>
</feature>
<evidence type="ECO:0000256" key="6">
    <source>
        <dbReference type="ARBA" id="ARBA00023163"/>
    </source>
</evidence>
<keyword evidence="4" id="KW-0805">Transcription regulation</keyword>
<dbReference type="SUPFAM" id="SSF46689">
    <property type="entry name" value="Homeodomain-like"/>
    <property type="match status" value="1"/>
</dbReference>
<dbReference type="CDD" id="cd00082">
    <property type="entry name" value="HisKA"/>
    <property type="match status" value="1"/>
</dbReference>
<evidence type="ECO:0000313" key="13">
    <source>
        <dbReference type="Proteomes" id="UP000501982"/>
    </source>
</evidence>
<dbReference type="Proteomes" id="UP000501982">
    <property type="component" value="Chromosome"/>
</dbReference>
<keyword evidence="8" id="KW-0472">Membrane</keyword>
<evidence type="ECO:0000256" key="2">
    <source>
        <dbReference type="ARBA" id="ARBA00012438"/>
    </source>
</evidence>
<organism evidence="12 13">
    <name type="scientific">Parabacteroides distasonis</name>
    <dbReference type="NCBI Taxonomy" id="823"/>
    <lineage>
        <taxon>Bacteria</taxon>
        <taxon>Pseudomonadati</taxon>
        <taxon>Bacteroidota</taxon>
        <taxon>Bacteroidia</taxon>
        <taxon>Bacteroidales</taxon>
        <taxon>Tannerellaceae</taxon>
        <taxon>Parabacteroides</taxon>
    </lineage>
</organism>
<dbReference type="InterPro" id="IPR018060">
    <property type="entry name" value="HTH_AraC"/>
</dbReference>
<feature type="domain" description="HTH araC/xylS-type" evidence="9">
    <location>
        <begin position="1220"/>
        <end position="1319"/>
    </location>
</feature>
<evidence type="ECO:0000313" key="12">
    <source>
        <dbReference type="EMBL" id="QJE31105.1"/>
    </source>
</evidence>
<dbReference type="PROSITE" id="PS01124">
    <property type="entry name" value="HTH_ARAC_FAMILY_2"/>
    <property type="match status" value="1"/>
</dbReference>
<feature type="domain" description="Histidine kinase" evidence="10">
    <location>
        <begin position="828"/>
        <end position="1042"/>
    </location>
</feature>
<dbReference type="Gene3D" id="3.40.50.2300">
    <property type="match status" value="1"/>
</dbReference>
<dbReference type="SUPFAM" id="SSF55874">
    <property type="entry name" value="ATPase domain of HSP90 chaperone/DNA topoisomerase II/histidine kinase"/>
    <property type="match status" value="1"/>
</dbReference>
<dbReference type="InterPro" id="IPR011006">
    <property type="entry name" value="CheY-like_superfamily"/>
</dbReference>
<dbReference type="Gene3D" id="2.130.10.10">
    <property type="entry name" value="YVTN repeat-like/Quinoprotein amine dehydrogenase"/>
    <property type="match status" value="2"/>
</dbReference>
<dbReference type="SMART" id="SM00342">
    <property type="entry name" value="HTH_ARAC"/>
    <property type="match status" value="1"/>
</dbReference>
<dbReference type="SUPFAM" id="SSF47384">
    <property type="entry name" value="Homodimeric domain of signal transducing histidine kinase"/>
    <property type="match status" value="1"/>
</dbReference>
<dbReference type="PROSITE" id="PS00041">
    <property type="entry name" value="HTH_ARAC_FAMILY_1"/>
    <property type="match status" value="1"/>
</dbReference>
<evidence type="ECO:0000256" key="8">
    <source>
        <dbReference type="SAM" id="Phobius"/>
    </source>
</evidence>
<proteinExistence type="predicted"/>
<dbReference type="InterPro" id="IPR003594">
    <property type="entry name" value="HATPase_dom"/>
</dbReference>
<dbReference type="Pfam" id="PF02518">
    <property type="entry name" value="HATPase_c"/>
    <property type="match status" value="1"/>
</dbReference>
<dbReference type="PANTHER" id="PTHR43547:SF2">
    <property type="entry name" value="HYBRID SIGNAL TRANSDUCTION HISTIDINE KINASE C"/>
    <property type="match status" value="1"/>
</dbReference>
<dbReference type="Pfam" id="PF07494">
    <property type="entry name" value="Reg_prop"/>
    <property type="match status" value="5"/>
</dbReference>
<dbReference type="CDD" id="cd17574">
    <property type="entry name" value="REC_OmpR"/>
    <property type="match status" value="1"/>
</dbReference>
<dbReference type="GO" id="GO:0043565">
    <property type="term" value="F:sequence-specific DNA binding"/>
    <property type="evidence" value="ECO:0007669"/>
    <property type="project" value="InterPro"/>
</dbReference>
<dbReference type="SUPFAM" id="SSF52172">
    <property type="entry name" value="CheY-like"/>
    <property type="match status" value="1"/>
</dbReference>
<dbReference type="EMBL" id="CP051672">
    <property type="protein sequence ID" value="QJE31105.1"/>
    <property type="molecule type" value="Genomic_DNA"/>
</dbReference>
<dbReference type="Pfam" id="PF12833">
    <property type="entry name" value="HTH_18"/>
    <property type="match status" value="1"/>
</dbReference>
<evidence type="ECO:0000259" key="11">
    <source>
        <dbReference type="PROSITE" id="PS50110"/>
    </source>
</evidence>
<dbReference type="SUPFAM" id="SSF101898">
    <property type="entry name" value="NHL repeat"/>
    <property type="match status" value="2"/>
</dbReference>
<feature type="domain" description="Response regulatory" evidence="11">
    <location>
        <begin position="1073"/>
        <end position="1188"/>
    </location>
</feature>
<keyword evidence="6" id="KW-0804">Transcription</keyword>
<evidence type="ECO:0000256" key="7">
    <source>
        <dbReference type="PROSITE-ProRule" id="PRU00169"/>
    </source>
</evidence>
<comment type="catalytic activity">
    <reaction evidence="1">
        <text>ATP + protein L-histidine = ADP + protein N-phospho-L-histidine.</text>
        <dbReference type="EC" id="2.7.13.3"/>
    </reaction>
</comment>
<dbReference type="SMART" id="SM00448">
    <property type="entry name" value="REC"/>
    <property type="match status" value="1"/>
</dbReference>
<dbReference type="Pfam" id="PF00072">
    <property type="entry name" value="Response_reg"/>
    <property type="match status" value="1"/>
</dbReference>
<dbReference type="InterPro" id="IPR009057">
    <property type="entry name" value="Homeodomain-like_sf"/>
</dbReference>
<dbReference type="PRINTS" id="PR00344">
    <property type="entry name" value="BCTRLSENSOR"/>
</dbReference>
<keyword evidence="5" id="KW-0238">DNA-binding</keyword>
<evidence type="ECO:0000256" key="1">
    <source>
        <dbReference type="ARBA" id="ARBA00000085"/>
    </source>
</evidence>
<dbReference type="InterPro" id="IPR003661">
    <property type="entry name" value="HisK_dim/P_dom"/>
</dbReference>
<dbReference type="InterPro" id="IPR001789">
    <property type="entry name" value="Sig_transdc_resp-reg_receiver"/>
</dbReference>
<dbReference type="PROSITE" id="PS50110">
    <property type="entry name" value="RESPONSE_REGULATORY"/>
    <property type="match status" value="1"/>
</dbReference>